<dbReference type="Pfam" id="PF12833">
    <property type="entry name" value="HTH_18"/>
    <property type="match status" value="1"/>
</dbReference>
<reference evidence="8" key="1">
    <citation type="journal article" date="2019" name="Int. J. Syst. Evol. Microbiol.">
        <title>The Global Catalogue of Microorganisms (GCM) 10K type strain sequencing project: providing services to taxonomists for standard genome sequencing and annotation.</title>
        <authorList>
            <consortium name="The Broad Institute Genomics Platform"/>
            <consortium name="The Broad Institute Genome Sequencing Center for Infectious Disease"/>
            <person name="Wu L."/>
            <person name="Ma J."/>
        </authorList>
    </citation>
    <scope>NUCLEOTIDE SEQUENCE [LARGE SCALE GENOMIC DNA]</scope>
    <source>
        <strain evidence="8">KACC 14058</strain>
    </source>
</reference>
<dbReference type="EMBL" id="JBHSDV010000004">
    <property type="protein sequence ID" value="MFC4388771.1"/>
    <property type="molecule type" value="Genomic_DNA"/>
</dbReference>
<dbReference type="InterPro" id="IPR011006">
    <property type="entry name" value="CheY-like_superfamily"/>
</dbReference>
<dbReference type="InterPro" id="IPR018062">
    <property type="entry name" value="HTH_AraC-typ_CS"/>
</dbReference>
<keyword evidence="3" id="KW-0804">Transcription</keyword>
<dbReference type="PANTHER" id="PTHR43280:SF28">
    <property type="entry name" value="HTH-TYPE TRANSCRIPTIONAL ACTIVATOR RHAS"/>
    <property type="match status" value="1"/>
</dbReference>
<dbReference type="SUPFAM" id="SSF52172">
    <property type="entry name" value="CheY-like"/>
    <property type="match status" value="1"/>
</dbReference>
<evidence type="ECO:0000256" key="3">
    <source>
        <dbReference type="ARBA" id="ARBA00023163"/>
    </source>
</evidence>
<dbReference type="InterPro" id="IPR001789">
    <property type="entry name" value="Sig_transdc_resp-reg_receiver"/>
</dbReference>
<accession>A0ABV8VYM6</accession>
<dbReference type="InterPro" id="IPR018060">
    <property type="entry name" value="HTH_AraC"/>
</dbReference>
<evidence type="ECO:0000256" key="2">
    <source>
        <dbReference type="ARBA" id="ARBA00023125"/>
    </source>
</evidence>
<organism evidence="7 8">
    <name type="scientific">Gracilibacillus marinus</name>
    <dbReference type="NCBI Taxonomy" id="630535"/>
    <lineage>
        <taxon>Bacteria</taxon>
        <taxon>Bacillati</taxon>
        <taxon>Bacillota</taxon>
        <taxon>Bacilli</taxon>
        <taxon>Bacillales</taxon>
        <taxon>Bacillaceae</taxon>
        <taxon>Gracilibacillus</taxon>
    </lineage>
</organism>
<feature type="domain" description="Response regulatory" evidence="6">
    <location>
        <begin position="3"/>
        <end position="119"/>
    </location>
</feature>
<dbReference type="Gene3D" id="1.10.10.60">
    <property type="entry name" value="Homeodomain-like"/>
    <property type="match status" value="2"/>
</dbReference>
<dbReference type="RefSeq" id="WP_390200041.1">
    <property type="nucleotide sequence ID" value="NZ_JBHSDV010000004.1"/>
</dbReference>
<dbReference type="Pfam" id="PF00072">
    <property type="entry name" value="Response_reg"/>
    <property type="match status" value="1"/>
</dbReference>
<dbReference type="SMART" id="SM00342">
    <property type="entry name" value="HTH_ARAC"/>
    <property type="match status" value="1"/>
</dbReference>
<dbReference type="PROSITE" id="PS01124">
    <property type="entry name" value="HTH_ARAC_FAMILY_2"/>
    <property type="match status" value="1"/>
</dbReference>
<evidence type="ECO:0000256" key="4">
    <source>
        <dbReference type="PROSITE-ProRule" id="PRU00169"/>
    </source>
</evidence>
<sequence length="252" mass="29401">MCNGLIVGSNSSSVQDIFQMINWKSLHISVQCTTENGKHIVRILKQKNISFVLINLSSYEEEGFEICKILRNNSTIPILLLCGNNDFSNYRKALSLQVNDYLPEPLQPNELKTSIQQIKNKWIQDTIPIRKNTFISINKSSSDIIQEVKNYVDSILEESINKRITLKEIAAIMNYNCSYLGQKFKEHEKITFNEYLLKKRMEKAKHLLENTDMKVYEVANEVGYMELDWFYKKFKLYTGVNANKYRELAMSK</sequence>
<dbReference type="InterPro" id="IPR009057">
    <property type="entry name" value="Homeodomain-like_sf"/>
</dbReference>
<protein>
    <submittedName>
        <fullName evidence="7">Helix-turn-helix domain-containing protein</fullName>
    </submittedName>
</protein>
<evidence type="ECO:0000259" key="6">
    <source>
        <dbReference type="PROSITE" id="PS50110"/>
    </source>
</evidence>
<dbReference type="SUPFAM" id="SSF46689">
    <property type="entry name" value="Homeodomain-like"/>
    <property type="match status" value="1"/>
</dbReference>
<dbReference type="Gene3D" id="3.40.50.2300">
    <property type="match status" value="1"/>
</dbReference>
<dbReference type="PROSITE" id="PS50110">
    <property type="entry name" value="RESPONSE_REGULATORY"/>
    <property type="match status" value="1"/>
</dbReference>
<evidence type="ECO:0000259" key="5">
    <source>
        <dbReference type="PROSITE" id="PS01124"/>
    </source>
</evidence>
<proteinExistence type="predicted"/>
<comment type="caution">
    <text evidence="7">The sequence shown here is derived from an EMBL/GenBank/DDBJ whole genome shotgun (WGS) entry which is preliminary data.</text>
</comment>
<evidence type="ECO:0000313" key="8">
    <source>
        <dbReference type="Proteomes" id="UP001595880"/>
    </source>
</evidence>
<dbReference type="Proteomes" id="UP001595880">
    <property type="component" value="Unassembled WGS sequence"/>
</dbReference>
<evidence type="ECO:0000313" key="7">
    <source>
        <dbReference type="EMBL" id="MFC4388771.1"/>
    </source>
</evidence>
<keyword evidence="8" id="KW-1185">Reference proteome</keyword>
<comment type="caution">
    <text evidence="4">Lacks conserved residue(s) required for the propagation of feature annotation.</text>
</comment>
<feature type="domain" description="HTH araC/xylS-type" evidence="5">
    <location>
        <begin position="150"/>
        <end position="248"/>
    </location>
</feature>
<name>A0ABV8VYM6_9BACI</name>
<dbReference type="PROSITE" id="PS00041">
    <property type="entry name" value="HTH_ARAC_FAMILY_1"/>
    <property type="match status" value="1"/>
</dbReference>
<gene>
    <name evidence="7" type="ORF">ACFOZ1_13300</name>
</gene>
<keyword evidence="1" id="KW-0805">Transcription regulation</keyword>
<evidence type="ECO:0000256" key="1">
    <source>
        <dbReference type="ARBA" id="ARBA00023015"/>
    </source>
</evidence>
<dbReference type="PANTHER" id="PTHR43280">
    <property type="entry name" value="ARAC-FAMILY TRANSCRIPTIONAL REGULATOR"/>
    <property type="match status" value="1"/>
</dbReference>
<keyword evidence="2" id="KW-0238">DNA-binding</keyword>